<name>A0A8R7VJR5_TRIUA</name>
<evidence type="ECO:0000313" key="4">
    <source>
        <dbReference type="Proteomes" id="UP000015106"/>
    </source>
</evidence>
<dbReference type="Gramene" id="TuG1812U0000248800.01.T01">
    <property type="protein sequence ID" value="TuG1812U0000248800.01.T01.s_cds5275"/>
    <property type="gene ID" value="TuG1812U0000248800.01"/>
</dbReference>
<evidence type="ECO:0000259" key="2">
    <source>
        <dbReference type="Pfam" id="PF03478"/>
    </source>
</evidence>
<dbReference type="InterPro" id="IPR005174">
    <property type="entry name" value="KIB1-4_b-propeller"/>
</dbReference>
<proteinExistence type="predicted"/>
<sequence>MTALLRPDQHRSRGGPEMGKLIRASVVGLATDASMVVVRFRNPMKLAVAKPGDESWTVVDNETLYSTLHFAGRFYCTDYRGVMVLTTSSDQRPPRLQAVVEWTKSFFFQGARPSPGGQWRGVDAGAPNAMPG</sequence>
<dbReference type="EnsemblPlants" id="TuG1812G0500004510.01.T01">
    <property type="protein sequence ID" value="TuG1812G0500004510.01.T01.cds246191"/>
    <property type="gene ID" value="TuG1812G0500004510.01"/>
</dbReference>
<evidence type="ECO:0000313" key="3">
    <source>
        <dbReference type="EnsemblPlants" id="TuG1812U0000248800.01.T01.s_cds5275"/>
    </source>
</evidence>
<organism evidence="3 4">
    <name type="scientific">Triticum urartu</name>
    <name type="common">Red wild einkorn</name>
    <name type="synonym">Crithodium urartu</name>
    <dbReference type="NCBI Taxonomy" id="4572"/>
    <lineage>
        <taxon>Eukaryota</taxon>
        <taxon>Viridiplantae</taxon>
        <taxon>Streptophyta</taxon>
        <taxon>Embryophyta</taxon>
        <taxon>Tracheophyta</taxon>
        <taxon>Spermatophyta</taxon>
        <taxon>Magnoliopsida</taxon>
        <taxon>Liliopsida</taxon>
        <taxon>Poales</taxon>
        <taxon>Poaceae</taxon>
        <taxon>BOP clade</taxon>
        <taxon>Pooideae</taxon>
        <taxon>Triticodae</taxon>
        <taxon>Triticeae</taxon>
        <taxon>Triticinae</taxon>
        <taxon>Triticum</taxon>
    </lineage>
</organism>
<dbReference type="EnsemblPlants" id="TuG1812U0000248800.01.T01">
    <property type="protein sequence ID" value="TuG1812U0000248800.01.T01.s_cds5275"/>
    <property type="gene ID" value="TuG1812U0000248800.01"/>
</dbReference>
<dbReference type="AlphaFoldDB" id="A0A8R7VJR5"/>
<protein>
    <recommendedName>
        <fullName evidence="2">KIB1-4 beta-propeller domain-containing protein</fullName>
    </recommendedName>
</protein>
<accession>A0A8R7VJR5</accession>
<feature type="domain" description="KIB1-4 beta-propeller" evidence="2">
    <location>
        <begin position="31"/>
        <end position="94"/>
    </location>
</feature>
<dbReference type="Proteomes" id="UP000015106">
    <property type="component" value="Chromosome 5"/>
</dbReference>
<dbReference type="Gramene" id="TuG1812G0500004510.01.T01">
    <property type="protein sequence ID" value="TuG1812G0500004510.01.T01.cds246191"/>
    <property type="gene ID" value="TuG1812G0500004510.01"/>
</dbReference>
<dbReference type="Pfam" id="PF03478">
    <property type="entry name" value="Beta-prop_KIB1-4"/>
    <property type="match status" value="1"/>
</dbReference>
<reference evidence="3" key="2">
    <citation type="submission" date="2018-03" db="EMBL/GenBank/DDBJ databases">
        <title>The Triticum urartu genome reveals the dynamic nature of wheat genome evolution.</title>
        <authorList>
            <person name="Ling H."/>
            <person name="Ma B."/>
            <person name="Shi X."/>
            <person name="Liu H."/>
            <person name="Dong L."/>
            <person name="Sun H."/>
            <person name="Cao Y."/>
            <person name="Gao Q."/>
            <person name="Zheng S."/>
            <person name="Li Y."/>
            <person name="Yu Y."/>
            <person name="Du H."/>
            <person name="Qi M."/>
            <person name="Li Y."/>
            <person name="Yu H."/>
            <person name="Cui Y."/>
            <person name="Wang N."/>
            <person name="Chen C."/>
            <person name="Wu H."/>
            <person name="Zhao Y."/>
            <person name="Zhang J."/>
            <person name="Li Y."/>
            <person name="Zhou W."/>
            <person name="Zhang B."/>
            <person name="Hu W."/>
            <person name="Eijk M."/>
            <person name="Tang J."/>
            <person name="Witsenboer H."/>
            <person name="Zhao S."/>
            <person name="Li Z."/>
            <person name="Zhang A."/>
            <person name="Wang D."/>
            <person name="Liang C."/>
        </authorList>
    </citation>
    <scope>NUCLEOTIDE SEQUENCE [LARGE SCALE GENOMIC DNA]</scope>
    <source>
        <strain evidence="3">cv. G1812</strain>
    </source>
</reference>
<reference evidence="4" key="1">
    <citation type="journal article" date="2013" name="Nature">
        <title>Draft genome of the wheat A-genome progenitor Triticum urartu.</title>
        <authorList>
            <person name="Ling H.Q."/>
            <person name="Zhao S."/>
            <person name="Liu D."/>
            <person name="Wang J."/>
            <person name="Sun H."/>
            <person name="Zhang C."/>
            <person name="Fan H."/>
            <person name="Li D."/>
            <person name="Dong L."/>
            <person name="Tao Y."/>
            <person name="Gao C."/>
            <person name="Wu H."/>
            <person name="Li Y."/>
            <person name="Cui Y."/>
            <person name="Guo X."/>
            <person name="Zheng S."/>
            <person name="Wang B."/>
            <person name="Yu K."/>
            <person name="Liang Q."/>
            <person name="Yang W."/>
            <person name="Lou X."/>
            <person name="Chen J."/>
            <person name="Feng M."/>
            <person name="Jian J."/>
            <person name="Zhang X."/>
            <person name="Luo G."/>
            <person name="Jiang Y."/>
            <person name="Liu J."/>
            <person name="Wang Z."/>
            <person name="Sha Y."/>
            <person name="Zhang B."/>
            <person name="Wu H."/>
            <person name="Tang D."/>
            <person name="Shen Q."/>
            <person name="Xue P."/>
            <person name="Zou S."/>
            <person name="Wang X."/>
            <person name="Liu X."/>
            <person name="Wang F."/>
            <person name="Yang Y."/>
            <person name="An X."/>
            <person name="Dong Z."/>
            <person name="Zhang K."/>
            <person name="Zhang X."/>
            <person name="Luo M.C."/>
            <person name="Dvorak J."/>
            <person name="Tong Y."/>
            <person name="Wang J."/>
            <person name="Yang H."/>
            <person name="Li Z."/>
            <person name="Wang D."/>
            <person name="Zhang A."/>
            <person name="Wang J."/>
        </authorList>
    </citation>
    <scope>NUCLEOTIDE SEQUENCE</scope>
    <source>
        <strain evidence="4">cv. G1812</strain>
    </source>
</reference>
<evidence type="ECO:0000256" key="1">
    <source>
        <dbReference type="SAM" id="MobiDB-lite"/>
    </source>
</evidence>
<keyword evidence="4" id="KW-1185">Reference proteome</keyword>
<feature type="region of interest" description="Disordered" evidence="1">
    <location>
        <begin position="113"/>
        <end position="132"/>
    </location>
</feature>
<reference evidence="3" key="3">
    <citation type="submission" date="2022-06" db="UniProtKB">
        <authorList>
            <consortium name="EnsemblPlants"/>
        </authorList>
    </citation>
    <scope>IDENTIFICATION</scope>
</reference>